<dbReference type="Proteomes" id="UP001221142">
    <property type="component" value="Unassembled WGS sequence"/>
</dbReference>
<dbReference type="AlphaFoldDB" id="A0AAD7FCA3"/>
<evidence type="ECO:0008006" key="4">
    <source>
        <dbReference type="Google" id="ProtNLM"/>
    </source>
</evidence>
<gene>
    <name evidence="2" type="ORF">FB45DRAFT_1035443</name>
</gene>
<organism evidence="2 3">
    <name type="scientific">Roridomyces roridus</name>
    <dbReference type="NCBI Taxonomy" id="1738132"/>
    <lineage>
        <taxon>Eukaryota</taxon>
        <taxon>Fungi</taxon>
        <taxon>Dikarya</taxon>
        <taxon>Basidiomycota</taxon>
        <taxon>Agaricomycotina</taxon>
        <taxon>Agaricomycetes</taxon>
        <taxon>Agaricomycetidae</taxon>
        <taxon>Agaricales</taxon>
        <taxon>Marasmiineae</taxon>
        <taxon>Mycenaceae</taxon>
        <taxon>Roridomyces</taxon>
    </lineage>
</organism>
<keyword evidence="1" id="KW-0175">Coiled coil</keyword>
<dbReference type="SUPFAM" id="SSF52058">
    <property type="entry name" value="L domain-like"/>
    <property type="match status" value="1"/>
</dbReference>
<dbReference type="EMBL" id="JARKIF010000024">
    <property type="protein sequence ID" value="KAJ7615455.1"/>
    <property type="molecule type" value="Genomic_DNA"/>
</dbReference>
<proteinExistence type="predicted"/>
<evidence type="ECO:0000313" key="3">
    <source>
        <dbReference type="Proteomes" id="UP001221142"/>
    </source>
</evidence>
<reference evidence="2" key="1">
    <citation type="submission" date="2023-03" db="EMBL/GenBank/DDBJ databases">
        <title>Massive genome expansion in bonnet fungi (Mycena s.s.) driven by repeated elements and novel gene families across ecological guilds.</title>
        <authorList>
            <consortium name="Lawrence Berkeley National Laboratory"/>
            <person name="Harder C.B."/>
            <person name="Miyauchi S."/>
            <person name="Viragh M."/>
            <person name="Kuo A."/>
            <person name="Thoen E."/>
            <person name="Andreopoulos B."/>
            <person name="Lu D."/>
            <person name="Skrede I."/>
            <person name="Drula E."/>
            <person name="Henrissat B."/>
            <person name="Morin E."/>
            <person name="Kohler A."/>
            <person name="Barry K."/>
            <person name="LaButti K."/>
            <person name="Morin E."/>
            <person name="Salamov A."/>
            <person name="Lipzen A."/>
            <person name="Mereny Z."/>
            <person name="Hegedus B."/>
            <person name="Baldrian P."/>
            <person name="Stursova M."/>
            <person name="Weitz H."/>
            <person name="Taylor A."/>
            <person name="Grigoriev I.V."/>
            <person name="Nagy L.G."/>
            <person name="Martin F."/>
            <person name="Kauserud H."/>
        </authorList>
    </citation>
    <scope>NUCLEOTIDE SEQUENCE</scope>
    <source>
        <strain evidence="2">9284</strain>
    </source>
</reference>
<sequence length="484" mass="53848">MATRSIGAQLRQHLASLEQQITLLQSQIVALQADQKAAQEQLAAIVYPVLTLPNDITSEIFLQYSDDYPTDSCSPLLLARVCSSWRQVALSTHGIWAHFGCGPRYCSAPESGIRFFVPISGRLAIWLPRAGTLPLHIRIKLPDAEHPECARILKILGAYAAQWGTLDIMSDGPIVFPLQIKGPLPCLRRINLMLHPSSDGVTTIPTIHDAPHLGQVELSAIDLASHNFVLPWSQLTRLELDEMALAQCLDILAQTQSLEFLHFQLMDVDPDEPITSPPHVLPRVHSLSLGYDDSYSIVSHLTLPALRQLRQFSPTQSSAAAIEGLISRSSCSPTTLIMWEYDEEDVDGTNAWLAVMPTIQKLELRRLFNRIHDDTSFLPALTSLDINNCETRIELSPLVRMLDARRGGGGATAQLASFAISFEQERQDYYSEIDMKGLNEKVQGAINKLDELRAGGLNLDVRSSFKWFHEFVDSKMIEEIPGRS</sequence>
<name>A0AAD7FCA3_9AGAR</name>
<protein>
    <recommendedName>
        <fullName evidence="4">F-box domain-containing protein</fullName>
    </recommendedName>
</protein>
<keyword evidence="3" id="KW-1185">Reference proteome</keyword>
<feature type="coiled-coil region" evidence="1">
    <location>
        <begin position="7"/>
        <end position="41"/>
    </location>
</feature>
<dbReference type="InterPro" id="IPR032675">
    <property type="entry name" value="LRR_dom_sf"/>
</dbReference>
<evidence type="ECO:0000256" key="1">
    <source>
        <dbReference type="SAM" id="Coils"/>
    </source>
</evidence>
<comment type="caution">
    <text evidence="2">The sequence shown here is derived from an EMBL/GenBank/DDBJ whole genome shotgun (WGS) entry which is preliminary data.</text>
</comment>
<dbReference type="Gene3D" id="3.80.10.10">
    <property type="entry name" value="Ribonuclease Inhibitor"/>
    <property type="match status" value="1"/>
</dbReference>
<evidence type="ECO:0000313" key="2">
    <source>
        <dbReference type="EMBL" id="KAJ7615455.1"/>
    </source>
</evidence>
<accession>A0AAD7FCA3</accession>